<dbReference type="InterPro" id="IPR014710">
    <property type="entry name" value="RmlC-like_jellyroll"/>
</dbReference>
<dbReference type="GO" id="GO:0003700">
    <property type="term" value="F:DNA-binding transcription factor activity"/>
    <property type="evidence" value="ECO:0007669"/>
    <property type="project" value="TreeGrafter"/>
</dbReference>
<reference evidence="3" key="1">
    <citation type="submission" date="2019-02" db="EMBL/GenBank/DDBJ databases">
        <authorList>
            <person name="Gruber-Vodicka R. H."/>
            <person name="Seah K. B. B."/>
        </authorList>
    </citation>
    <scope>NUCLEOTIDE SEQUENCE</scope>
    <source>
        <strain evidence="4">BECK_SA2B12</strain>
        <strain evidence="2">BECK_SA2B15</strain>
        <strain evidence="3">BECK_SA2B20</strain>
    </source>
</reference>
<feature type="domain" description="Cyclic nucleotide-binding" evidence="1">
    <location>
        <begin position="1"/>
        <end position="107"/>
    </location>
</feature>
<dbReference type="EMBL" id="CAADFG010000192">
    <property type="protein sequence ID" value="VFK00422.1"/>
    <property type="molecule type" value="Genomic_DNA"/>
</dbReference>
<dbReference type="InterPro" id="IPR018490">
    <property type="entry name" value="cNMP-bd_dom_sf"/>
</dbReference>
<evidence type="ECO:0000313" key="3">
    <source>
        <dbReference type="EMBL" id="VFK00475.1"/>
    </source>
</evidence>
<dbReference type="InterPro" id="IPR000595">
    <property type="entry name" value="cNMP-bd_dom"/>
</dbReference>
<dbReference type="Gene3D" id="2.60.120.10">
    <property type="entry name" value="Jelly Rolls"/>
    <property type="match status" value="1"/>
</dbReference>
<dbReference type="AlphaFoldDB" id="A0A450V6M9"/>
<dbReference type="CDD" id="cd00038">
    <property type="entry name" value="CAP_ED"/>
    <property type="match status" value="1"/>
</dbReference>
<dbReference type="EMBL" id="CAADFI010000192">
    <property type="protein sequence ID" value="VFK00475.1"/>
    <property type="molecule type" value="Genomic_DNA"/>
</dbReference>
<sequence>MAKIAPRIAIRQFTPGERIFELGDTAESIFIVVAGTVGVYRGWTGITELGRGVVFGEMDVLKAGTHSVSVVGIGDIRMLEITAKTFHRIMHDDFEVTQGVRRLLMKRKS</sequence>
<dbReference type="SUPFAM" id="SSF51206">
    <property type="entry name" value="cAMP-binding domain-like"/>
    <property type="match status" value="1"/>
</dbReference>
<organism evidence="3">
    <name type="scientific">Candidatus Kentrum eta</name>
    <dbReference type="NCBI Taxonomy" id="2126337"/>
    <lineage>
        <taxon>Bacteria</taxon>
        <taxon>Pseudomonadati</taxon>
        <taxon>Pseudomonadota</taxon>
        <taxon>Gammaproteobacteria</taxon>
        <taxon>Candidatus Kentrum</taxon>
    </lineage>
</organism>
<protein>
    <submittedName>
        <fullName evidence="3">Cyclic nucleotide-binding domain-containing protein</fullName>
    </submittedName>
</protein>
<dbReference type="GO" id="GO:0005829">
    <property type="term" value="C:cytosol"/>
    <property type="evidence" value="ECO:0007669"/>
    <property type="project" value="TreeGrafter"/>
</dbReference>
<dbReference type="Pfam" id="PF00027">
    <property type="entry name" value="cNMP_binding"/>
    <property type="match status" value="1"/>
</dbReference>
<name>A0A450V6M9_9GAMM</name>
<dbReference type="PANTHER" id="PTHR24567:SF74">
    <property type="entry name" value="HTH-TYPE TRANSCRIPTIONAL REGULATOR ARCR"/>
    <property type="match status" value="1"/>
</dbReference>
<evidence type="ECO:0000259" key="1">
    <source>
        <dbReference type="PROSITE" id="PS50042"/>
    </source>
</evidence>
<dbReference type="InterPro" id="IPR050397">
    <property type="entry name" value="Env_Response_Regulators"/>
</dbReference>
<evidence type="ECO:0000313" key="2">
    <source>
        <dbReference type="EMBL" id="VFK00422.1"/>
    </source>
</evidence>
<evidence type="ECO:0000313" key="4">
    <source>
        <dbReference type="EMBL" id="VFK04573.1"/>
    </source>
</evidence>
<accession>A0A450V6M9</accession>
<proteinExistence type="predicted"/>
<dbReference type="PANTHER" id="PTHR24567">
    <property type="entry name" value="CRP FAMILY TRANSCRIPTIONAL REGULATORY PROTEIN"/>
    <property type="match status" value="1"/>
</dbReference>
<dbReference type="EMBL" id="CAADFJ010000190">
    <property type="protein sequence ID" value="VFK04573.1"/>
    <property type="molecule type" value="Genomic_DNA"/>
</dbReference>
<dbReference type="PROSITE" id="PS50042">
    <property type="entry name" value="CNMP_BINDING_3"/>
    <property type="match status" value="1"/>
</dbReference>
<gene>
    <name evidence="2" type="ORF">BECKH772A_GA0070896_101925</name>
    <name evidence="3" type="ORF">BECKH772B_GA0070898_101925</name>
    <name evidence="4" type="ORF">BECKH772C_GA0070978_101905</name>
</gene>